<evidence type="ECO:0000256" key="1">
    <source>
        <dbReference type="SAM" id="Phobius"/>
    </source>
</evidence>
<evidence type="ECO:0000313" key="3">
    <source>
        <dbReference type="Proteomes" id="UP000461595"/>
    </source>
</evidence>
<keyword evidence="1" id="KW-0472">Membrane</keyword>
<proteinExistence type="predicted"/>
<dbReference type="RefSeq" id="WP_160332190.1">
    <property type="nucleotide sequence ID" value="NZ_WSRS01000008.1"/>
</dbReference>
<protein>
    <submittedName>
        <fullName evidence="2">Uncharacterized protein</fullName>
    </submittedName>
</protein>
<keyword evidence="1" id="KW-0812">Transmembrane</keyword>
<name>A0A7X3G753_9STRE</name>
<reference evidence="2 3" key="1">
    <citation type="submission" date="2019-12" db="EMBL/GenBank/DDBJ databases">
        <title>Microbes associate with the intestines of laboratory mice.</title>
        <authorList>
            <person name="Navarre W."/>
            <person name="Wong E."/>
        </authorList>
    </citation>
    <scope>NUCLEOTIDE SEQUENCE [LARGE SCALE GENOMIC DNA]</scope>
    <source>
        <strain evidence="2 3">NM51_B2-22</strain>
    </source>
</reference>
<dbReference type="AlphaFoldDB" id="A0A7X3G753"/>
<evidence type="ECO:0000313" key="2">
    <source>
        <dbReference type="EMBL" id="MVX58365.1"/>
    </source>
</evidence>
<keyword evidence="1" id="KW-1133">Transmembrane helix</keyword>
<comment type="caution">
    <text evidence="2">The sequence shown here is derived from an EMBL/GenBank/DDBJ whole genome shotgun (WGS) entry which is preliminary data.</text>
</comment>
<dbReference type="Proteomes" id="UP000461595">
    <property type="component" value="Unassembled WGS sequence"/>
</dbReference>
<accession>A0A7X3G753</accession>
<sequence>MKDLLQEWAGKITSNPILIPFKWIRNWMETNVIKRKIFIFLTMFSVWISLLMGAMLSPQRQTFTEEQLKTKHIFRNGTGEIKLVSQEYSPKTGVIVLQFETRDSTSPIARGIDPKRLKWNLYAQQKSSKTTMDVVPILDNKISVIIRDVSKNFGAFAIDVTNNTVSTNLVDIEISSSDEEVRVLQKNSDEDKVVQFYVTPQNSELKTKTIKVVSREEFTLQEIKREREFQKGQEAKIKASIKQLQASIEDDESRKDSLSSESKYLAGEDLEDNRRGILLLDSNIESKNQSIRVASDNIEKINLKLETLDRKQRDVENGTFEFSSPIETVEME</sequence>
<dbReference type="OrthoDB" id="2210559at2"/>
<feature type="transmembrane region" description="Helical" evidence="1">
    <location>
        <begin position="37"/>
        <end position="56"/>
    </location>
</feature>
<organism evidence="2 3">
    <name type="scientific">Streptococcus danieliae</name>
    <dbReference type="NCBI Taxonomy" id="747656"/>
    <lineage>
        <taxon>Bacteria</taxon>
        <taxon>Bacillati</taxon>
        <taxon>Bacillota</taxon>
        <taxon>Bacilli</taxon>
        <taxon>Lactobacillales</taxon>
        <taxon>Streptococcaceae</taxon>
        <taxon>Streptococcus</taxon>
    </lineage>
</organism>
<dbReference type="EMBL" id="WSRS01000008">
    <property type="protein sequence ID" value="MVX58365.1"/>
    <property type="molecule type" value="Genomic_DNA"/>
</dbReference>
<gene>
    <name evidence="2" type="ORF">E5983_01685</name>
</gene>